<dbReference type="PANTHER" id="PTHR23504:SF15">
    <property type="entry name" value="MAJOR FACILITATOR SUPERFAMILY (MFS) PROFILE DOMAIN-CONTAINING PROTEIN"/>
    <property type="match status" value="1"/>
</dbReference>
<evidence type="ECO:0000256" key="3">
    <source>
        <dbReference type="ARBA" id="ARBA00022692"/>
    </source>
</evidence>
<feature type="transmembrane region" description="Helical" evidence="7">
    <location>
        <begin position="403"/>
        <end position="422"/>
    </location>
</feature>
<dbReference type="Gene3D" id="1.20.1250.20">
    <property type="entry name" value="MFS general substrate transporter like domains"/>
    <property type="match status" value="1"/>
</dbReference>
<feature type="transmembrane region" description="Helical" evidence="7">
    <location>
        <begin position="181"/>
        <end position="205"/>
    </location>
</feature>
<protein>
    <submittedName>
        <fullName evidence="8">Tetracycline resistance protein</fullName>
    </submittedName>
</protein>
<evidence type="ECO:0000313" key="8">
    <source>
        <dbReference type="EMBL" id="CAB9505238.1"/>
    </source>
</evidence>
<evidence type="ECO:0000256" key="4">
    <source>
        <dbReference type="ARBA" id="ARBA00022989"/>
    </source>
</evidence>
<dbReference type="SUPFAM" id="SSF103473">
    <property type="entry name" value="MFS general substrate transporter"/>
    <property type="match status" value="1"/>
</dbReference>
<evidence type="ECO:0000256" key="2">
    <source>
        <dbReference type="ARBA" id="ARBA00022448"/>
    </source>
</evidence>
<feature type="transmembrane region" description="Helical" evidence="7">
    <location>
        <begin position="245"/>
        <end position="268"/>
    </location>
</feature>
<sequence>MEPRAEDEKPNEDDAVKPTSEVDKAAPDTGIDDDTGTGTDDTKIEEFRVSLLKKNKSWWKDRLKKVKPQYRLHTEKQVLQWSLLALRLGSLADAISSTILTPNYPFMTSPGNHPDSFTSTAPFEFTAALYFIPMTSMVGSAISSAFIGGWSDKYGRRPFLLLCVGVSIFGCIAKYLARGSFWGFCIVNFFNGLFSSTLTVALAYVSDVHPGRAEKDGEIGQLVGLNMLGITGGGIIAILMESTGLFTPLFVGAALNAVAFAFMFLYLVEPDESLHFTETVSEEDKVGPSTLDVKLMSNVIAGAVVDNIGSAGLYPMALAPLMFETYYGNFKVLELTPVMNETAYKWITMLLALTVVFGAAMSTPVFQWVGPAVACVAANLVTAAGISSCILIAQQIAATRGSFIGYVLFLYAINPFTVLSNLSTGPMLDRLSPHDRRGFVQGINVTVMNLARSVSPFALGAYADAVGTTWCMWTCVFISVLAAVVNAPLMFSPALAVHKAASEEHVGGEYTALDTEDTDQVHQVMQGDWVPTKLLSELNEHRFSAGLPFLLPPIRSYQEDKPNLCTLYKHSREDFEFQHFRQYYYLSLQDTPENKRRVVEHLRQSCPSKEVQKERADVIGDWCGEYLFENGYFLDGGQVNLMKQMIMLAFPRINADGEMTEQNISETTVRFAKVLNEYFLKSQPTQAAQAFRNSVVM</sequence>
<dbReference type="GO" id="GO:0016020">
    <property type="term" value="C:membrane"/>
    <property type="evidence" value="ECO:0007669"/>
    <property type="project" value="UniProtKB-SubCell"/>
</dbReference>
<evidence type="ECO:0000256" key="5">
    <source>
        <dbReference type="ARBA" id="ARBA00023136"/>
    </source>
</evidence>
<proteinExistence type="predicted"/>
<evidence type="ECO:0000313" key="9">
    <source>
        <dbReference type="Proteomes" id="UP001153069"/>
    </source>
</evidence>
<feature type="transmembrane region" description="Helical" evidence="7">
    <location>
        <begin position="159"/>
        <end position="175"/>
    </location>
</feature>
<keyword evidence="9" id="KW-1185">Reference proteome</keyword>
<feature type="compositionally biased region" description="Basic and acidic residues" evidence="6">
    <location>
        <begin position="1"/>
        <end position="26"/>
    </location>
</feature>
<dbReference type="PANTHER" id="PTHR23504">
    <property type="entry name" value="MAJOR FACILITATOR SUPERFAMILY DOMAIN-CONTAINING PROTEIN 10"/>
    <property type="match status" value="1"/>
</dbReference>
<feature type="transmembrane region" description="Helical" evidence="7">
    <location>
        <begin position="343"/>
        <end position="362"/>
    </location>
</feature>
<dbReference type="AlphaFoldDB" id="A0A9N8H828"/>
<feature type="transmembrane region" description="Helical" evidence="7">
    <location>
        <begin position="127"/>
        <end position="147"/>
    </location>
</feature>
<feature type="transmembrane region" description="Helical" evidence="7">
    <location>
        <begin position="217"/>
        <end position="239"/>
    </location>
</feature>
<gene>
    <name evidence="8" type="ORF">SEMRO_224_G091590.1</name>
</gene>
<dbReference type="InterPro" id="IPR011701">
    <property type="entry name" value="MFS"/>
</dbReference>
<dbReference type="OrthoDB" id="419616at2759"/>
<keyword evidence="4 7" id="KW-1133">Transmembrane helix</keyword>
<comment type="subcellular location">
    <subcellularLocation>
        <location evidence="1">Membrane</location>
        <topology evidence="1">Multi-pass membrane protein</topology>
    </subcellularLocation>
</comment>
<dbReference type="GO" id="GO:0022857">
    <property type="term" value="F:transmembrane transporter activity"/>
    <property type="evidence" value="ECO:0007669"/>
    <property type="project" value="InterPro"/>
</dbReference>
<dbReference type="Pfam" id="PF07690">
    <property type="entry name" value="MFS_1"/>
    <property type="match status" value="1"/>
</dbReference>
<accession>A0A9N8H828</accession>
<evidence type="ECO:0000256" key="1">
    <source>
        <dbReference type="ARBA" id="ARBA00004141"/>
    </source>
</evidence>
<dbReference type="InterPro" id="IPR036259">
    <property type="entry name" value="MFS_trans_sf"/>
</dbReference>
<feature type="transmembrane region" description="Helical" evidence="7">
    <location>
        <begin position="470"/>
        <end position="491"/>
    </location>
</feature>
<keyword evidence="2" id="KW-0813">Transport</keyword>
<keyword evidence="5 7" id="KW-0472">Membrane</keyword>
<keyword evidence="3 7" id="KW-0812">Transmembrane</keyword>
<feature type="region of interest" description="Disordered" evidence="6">
    <location>
        <begin position="1"/>
        <end position="40"/>
    </location>
</feature>
<organism evidence="8 9">
    <name type="scientific">Seminavis robusta</name>
    <dbReference type="NCBI Taxonomy" id="568900"/>
    <lineage>
        <taxon>Eukaryota</taxon>
        <taxon>Sar</taxon>
        <taxon>Stramenopiles</taxon>
        <taxon>Ochrophyta</taxon>
        <taxon>Bacillariophyta</taxon>
        <taxon>Bacillariophyceae</taxon>
        <taxon>Bacillariophycidae</taxon>
        <taxon>Naviculales</taxon>
        <taxon>Naviculaceae</taxon>
        <taxon>Seminavis</taxon>
    </lineage>
</organism>
<name>A0A9N8H828_9STRA</name>
<dbReference type="Proteomes" id="UP001153069">
    <property type="component" value="Unassembled WGS sequence"/>
</dbReference>
<evidence type="ECO:0000256" key="6">
    <source>
        <dbReference type="SAM" id="MobiDB-lite"/>
    </source>
</evidence>
<dbReference type="EMBL" id="CAICTM010000223">
    <property type="protein sequence ID" value="CAB9505238.1"/>
    <property type="molecule type" value="Genomic_DNA"/>
</dbReference>
<feature type="transmembrane region" description="Helical" evidence="7">
    <location>
        <begin position="442"/>
        <end position="463"/>
    </location>
</feature>
<feature type="transmembrane region" description="Helical" evidence="7">
    <location>
        <begin position="368"/>
        <end position="391"/>
    </location>
</feature>
<reference evidence="8" key="1">
    <citation type="submission" date="2020-06" db="EMBL/GenBank/DDBJ databases">
        <authorList>
            <consortium name="Plant Systems Biology data submission"/>
        </authorList>
    </citation>
    <scope>NUCLEOTIDE SEQUENCE</scope>
    <source>
        <strain evidence="8">D6</strain>
    </source>
</reference>
<evidence type="ECO:0000256" key="7">
    <source>
        <dbReference type="SAM" id="Phobius"/>
    </source>
</evidence>
<comment type="caution">
    <text evidence="8">The sequence shown here is derived from an EMBL/GenBank/DDBJ whole genome shotgun (WGS) entry which is preliminary data.</text>
</comment>